<protein>
    <submittedName>
        <fullName evidence="3">Transcription factor kayak</fullName>
    </submittedName>
</protein>
<dbReference type="EMBL" id="GDJX01010970">
    <property type="protein sequence ID" value="JAT56966.1"/>
    <property type="molecule type" value="Transcribed_RNA"/>
</dbReference>
<dbReference type="PANTHER" id="PTHR37076">
    <property type="entry name" value="HISTONE-LYSINE N-METHYLTRANSFERASE, H3 LYSINE-79 SPECIFIC-LIKE-RELATED"/>
    <property type="match status" value="1"/>
</dbReference>
<feature type="non-terminal residue" evidence="3">
    <location>
        <position position="1"/>
    </location>
</feature>
<sequence>RQQRRRELEEEWGERWRRRQEEEREWEDRVERRRLEWRKNMEGMLSQHRAEMEQMQARVLHVQQGMITQIVGLVAQWSGPSLHSGGLSDGTGFANHHSHHHQDYVSQMMQNLHHVSGIVHGDNRVDGESQDDQFIVDEG</sequence>
<evidence type="ECO:0000313" key="3">
    <source>
        <dbReference type="EMBL" id="JAT56966.1"/>
    </source>
</evidence>
<evidence type="ECO:0000256" key="1">
    <source>
        <dbReference type="SAM" id="MobiDB-lite"/>
    </source>
</evidence>
<proteinExistence type="predicted"/>
<accession>A0A1D1YQQ5</accession>
<reference evidence="3" key="1">
    <citation type="submission" date="2015-07" db="EMBL/GenBank/DDBJ databases">
        <title>Transcriptome Assembly of Anthurium amnicola.</title>
        <authorList>
            <person name="Suzuki J."/>
        </authorList>
    </citation>
    <scope>NUCLEOTIDE SEQUENCE</scope>
</reference>
<organism evidence="3">
    <name type="scientific">Anthurium amnicola</name>
    <dbReference type="NCBI Taxonomy" id="1678845"/>
    <lineage>
        <taxon>Eukaryota</taxon>
        <taxon>Viridiplantae</taxon>
        <taxon>Streptophyta</taxon>
        <taxon>Embryophyta</taxon>
        <taxon>Tracheophyta</taxon>
        <taxon>Spermatophyta</taxon>
        <taxon>Magnoliopsida</taxon>
        <taxon>Liliopsida</taxon>
        <taxon>Araceae</taxon>
        <taxon>Pothoideae</taxon>
        <taxon>Potheae</taxon>
        <taxon>Anthurium</taxon>
    </lineage>
</organism>
<dbReference type="PANTHER" id="PTHR37076:SF4">
    <property type="entry name" value="HISTONE-LYSINE N-METHYLTRANSFERASE, H3 LYSINE-79 SPECIFIC-LIKE"/>
    <property type="match status" value="1"/>
</dbReference>
<evidence type="ECO:0000313" key="2">
    <source>
        <dbReference type="EMBL" id="JAT40336.1"/>
    </source>
</evidence>
<name>A0A1D1YQQ5_9ARAE</name>
<feature type="region of interest" description="Disordered" evidence="1">
    <location>
        <begin position="1"/>
        <end position="28"/>
    </location>
</feature>
<gene>
    <name evidence="3" type="primary">kay_0</name>
    <name evidence="2" type="synonym">kay_2</name>
    <name evidence="2" type="ORF">g.32022</name>
    <name evidence="3" type="ORF">g.32023</name>
</gene>
<dbReference type="EMBL" id="GDJX01027600">
    <property type="protein sequence ID" value="JAT40336.1"/>
    <property type="molecule type" value="Transcribed_RNA"/>
</dbReference>
<dbReference type="AlphaFoldDB" id="A0A1D1YQQ5"/>